<keyword evidence="3" id="KW-1185">Reference proteome</keyword>
<organism evidence="2 3">
    <name type="scientific">Candidatus Berkiella aquae</name>
    <dbReference type="NCBI Taxonomy" id="295108"/>
    <lineage>
        <taxon>Bacteria</taxon>
        <taxon>Pseudomonadati</taxon>
        <taxon>Pseudomonadota</taxon>
        <taxon>Gammaproteobacteria</taxon>
        <taxon>Candidatus Berkiellales</taxon>
        <taxon>Candidatus Berkiellaceae</taxon>
        <taxon>Candidatus Berkiella</taxon>
    </lineage>
</organism>
<evidence type="ECO:0008006" key="4">
    <source>
        <dbReference type="Google" id="ProtNLM"/>
    </source>
</evidence>
<evidence type="ECO:0000256" key="1">
    <source>
        <dbReference type="SAM" id="SignalP"/>
    </source>
</evidence>
<feature type="signal peptide" evidence="1">
    <location>
        <begin position="1"/>
        <end position="23"/>
    </location>
</feature>
<dbReference type="Proteomes" id="UP000051497">
    <property type="component" value="Unassembled WGS sequence"/>
</dbReference>
<evidence type="ECO:0000313" key="2">
    <source>
        <dbReference type="EMBL" id="MCS5711932.1"/>
    </source>
</evidence>
<gene>
    <name evidence="2" type="ORF">HT99x_010855</name>
</gene>
<dbReference type="EMBL" id="LKAJ02000001">
    <property type="protein sequence ID" value="MCS5711932.1"/>
    <property type="molecule type" value="Genomic_DNA"/>
</dbReference>
<reference evidence="2" key="2">
    <citation type="submission" date="2021-06" db="EMBL/GenBank/DDBJ databases">
        <title>Genomic Description and Analysis of Intracellular Bacteria, Candidatus Berkiella cookevillensis and Candidatus Berkiella aquae.</title>
        <authorList>
            <person name="Kidane D.T."/>
            <person name="Mehari Y.T."/>
            <person name="Rice F.C."/>
            <person name="Arivett B.A."/>
            <person name="Farone A.L."/>
            <person name="Berk S.G."/>
            <person name="Farone M.B."/>
        </authorList>
    </citation>
    <scope>NUCLEOTIDE SEQUENCE</scope>
    <source>
        <strain evidence="2">HT99</strain>
    </source>
</reference>
<comment type="caution">
    <text evidence="2">The sequence shown here is derived from an EMBL/GenBank/DDBJ whole genome shotgun (WGS) entry which is preliminary data.</text>
</comment>
<dbReference type="RefSeq" id="WP_139016540.1">
    <property type="nucleotide sequence ID" value="NZ_LKAJ02000001.1"/>
</dbReference>
<reference evidence="2" key="1">
    <citation type="journal article" date="2016" name="Genome Announc.">
        <title>Draft Genome Sequences of Two Novel Amoeba-Resistant Intranuclear Bacteria, 'Candidatus Berkiella cookevillensis' and 'Candidatus Berkiella aquae'.</title>
        <authorList>
            <person name="Mehari Y.T."/>
            <person name="Arivett B.A."/>
            <person name="Farone A.L."/>
            <person name="Gunderson J.H."/>
            <person name="Farone M.B."/>
        </authorList>
    </citation>
    <scope>NUCLEOTIDE SEQUENCE</scope>
    <source>
        <strain evidence="2">HT99</strain>
    </source>
</reference>
<keyword evidence="1" id="KW-0732">Signal</keyword>
<name>A0AAE3L7X2_9GAMM</name>
<evidence type="ECO:0000313" key="3">
    <source>
        <dbReference type="Proteomes" id="UP000051497"/>
    </source>
</evidence>
<accession>A0AAE3L7X2</accession>
<feature type="chain" id="PRO_5042227049" description="Acid shock protein" evidence="1">
    <location>
        <begin position="24"/>
        <end position="126"/>
    </location>
</feature>
<protein>
    <recommendedName>
        <fullName evidence="4">Acid shock protein</fullName>
    </recommendedName>
</protein>
<sequence length="126" mass="14251">MMNKQALAVLLLAGFGMSSIAIAADNATTATTPTQTTEKASTTSDAVDFKAAKDKYKKMTPEQRKEFNANIKKKWDGMSEQDKQNFKTKMQAHADKLKEKIHERNKKQTEDEAVFIRIFGYEELSK</sequence>
<dbReference type="AlphaFoldDB" id="A0AAE3L7X2"/>
<proteinExistence type="predicted"/>